<organism evidence="2 3">
    <name type="scientific">Vibrio quintilis</name>
    <dbReference type="NCBI Taxonomy" id="1117707"/>
    <lineage>
        <taxon>Bacteria</taxon>
        <taxon>Pseudomonadati</taxon>
        <taxon>Pseudomonadota</taxon>
        <taxon>Gammaproteobacteria</taxon>
        <taxon>Vibrionales</taxon>
        <taxon>Vibrionaceae</taxon>
        <taxon>Vibrio</taxon>
    </lineage>
</organism>
<evidence type="ECO:0000259" key="1">
    <source>
        <dbReference type="Pfam" id="PF15640"/>
    </source>
</evidence>
<evidence type="ECO:0000313" key="2">
    <source>
        <dbReference type="EMBL" id="SHO58929.1"/>
    </source>
</evidence>
<reference evidence="3" key="1">
    <citation type="submission" date="2016-12" db="EMBL/GenBank/DDBJ databases">
        <authorList>
            <person name="Rodrigo-Torres L."/>
            <person name="Arahal R.D."/>
            <person name="Lucena T."/>
        </authorList>
    </citation>
    <scope>NUCLEOTIDE SEQUENCE [LARGE SCALE GENOMIC DNA]</scope>
</reference>
<accession>A0A1M7Z1T9</accession>
<dbReference type="InterPro" id="IPR008727">
    <property type="entry name" value="PAAR_motif"/>
</dbReference>
<proteinExistence type="predicted"/>
<dbReference type="CDD" id="cd14737">
    <property type="entry name" value="PAAR_1"/>
    <property type="match status" value="1"/>
</dbReference>
<gene>
    <name evidence="2" type="ORF">VQ7734_04704</name>
</gene>
<dbReference type="EMBL" id="FRFG01000085">
    <property type="protein sequence ID" value="SHO58929.1"/>
    <property type="molecule type" value="Genomic_DNA"/>
</dbReference>
<dbReference type="AlphaFoldDB" id="A0A1M7Z1T9"/>
<feature type="domain" description="Tox-MPTase4" evidence="1">
    <location>
        <begin position="144"/>
        <end position="256"/>
    </location>
</feature>
<dbReference type="STRING" id="1117707.VQ7734_04704"/>
<dbReference type="Gene3D" id="2.60.200.60">
    <property type="match status" value="1"/>
</dbReference>
<keyword evidence="3" id="KW-1185">Reference proteome</keyword>
<dbReference type="InterPro" id="IPR028912">
    <property type="entry name" value="Tox-MPTase4_dom"/>
</dbReference>
<name>A0A1M7Z1T9_9VIBR</name>
<dbReference type="Pfam" id="PF05488">
    <property type="entry name" value="PAAR_motif"/>
    <property type="match status" value="1"/>
</dbReference>
<sequence length="317" mass="34827">MLLHACPCPQVPHGVHGRAINAGSSNVSINGKPAARVGDAINCGGSVAAGSGDVFIGDTPYKGETFDCGKDSAQEKATYLKITPLAEAADAVWTCPPFIPEALTKKAKGEAPGVEVKSQGDTLDAIGDGRAVAGHSGFLQSKPLTRKKLQAYKAEMKTIGVDVVIVKNGDKTLPQNVRGGFDWAKKAIYLRKGVTEYEAFHEATHAKQFVDIGKDAYVKLGRYARESHGFKNIFKNRHKFTYEERRHALEYMRALKEQYQFGRINSERLKLISEEKAIQLAVEKLYSEGIEYIEDTAKAIYRNRKLPVGAEKKGWVI</sequence>
<protein>
    <submittedName>
        <fullName evidence="2">PAAR motif protein</fullName>
    </submittedName>
</protein>
<dbReference type="Pfam" id="PF15640">
    <property type="entry name" value="Tox-MPTase4"/>
    <property type="match status" value="1"/>
</dbReference>
<evidence type="ECO:0000313" key="3">
    <source>
        <dbReference type="Proteomes" id="UP000184600"/>
    </source>
</evidence>
<dbReference type="Proteomes" id="UP000184600">
    <property type="component" value="Unassembled WGS sequence"/>
</dbReference>